<dbReference type="EMBL" id="CP002529">
    <property type="protein sequence ID" value="ADY01789.1"/>
    <property type="molecule type" value="Genomic_DNA"/>
</dbReference>
<dbReference type="RefSeq" id="WP_013604951.1">
    <property type="nucleotide sequence ID" value="NC_015151.1"/>
</dbReference>
<dbReference type="OrthoDB" id="27941at2157"/>
<dbReference type="GeneID" id="10289237"/>
<dbReference type="AlphaFoldDB" id="F0QU03"/>
<accession>F0QU03</accession>
<proteinExistence type="predicted"/>
<dbReference type="HOGENOM" id="CLU_2420217_0_0_2"/>
<gene>
    <name evidence="2" type="ordered locus">VMUT_1585</name>
</gene>
<dbReference type="Proteomes" id="UP000007485">
    <property type="component" value="Chromosome"/>
</dbReference>
<dbReference type="eggNOG" id="arCOG13802">
    <property type="taxonomic scope" value="Archaea"/>
</dbReference>
<reference evidence="2 3" key="1">
    <citation type="journal article" date="2011" name="J. Bacteriol.">
        <title>Complete genome sequence of 'Vulcanisaeta moutnovskia' strain 768-28, a novel member of the hyperthermophilic crenarchaeal genus vulcanisaeta.</title>
        <authorList>
            <person name="Gumerov V.M."/>
            <person name="Mardanov A.V."/>
            <person name="Beletsky A.V."/>
            <person name="Prokofeva M.I."/>
            <person name="Bonch-Osmolovskaya E.A."/>
            <person name="Ravin N.V."/>
            <person name="Skryabin K.G."/>
        </authorList>
    </citation>
    <scope>NUCLEOTIDE SEQUENCE [LARGE SCALE GENOMIC DNA]</scope>
    <source>
        <strain evidence="2 3">768-28</strain>
    </source>
</reference>
<organism evidence="2 3">
    <name type="scientific">Vulcanisaeta moutnovskia (strain 768-28)</name>
    <dbReference type="NCBI Taxonomy" id="985053"/>
    <lineage>
        <taxon>Archaea</taxon>
        <taxon>Thermoproteota</taxon>
        <taxon>Thermoprotei</taxon>
        <taxon>Thermoproteales</taxon>
        <taxon>Thermoproteaceae</taxon>
        <taxon>Vulcanisaeta</taxon>
    </lineage>
</organism>
<keyword evidence="3" id="KW-1185">Reference proteome</keyword>
<dbReference type="KEGG" id="vmo:VMUT_1585"/>
<evidence type="ECO:0000256" key="1">
    <source>
        <dbReference type="SAM" id="MobiDB-lite"/>
    </source>
</evidence>
<name>F0QU03_VULM7</name>
<evidence type="ECO:0000313" key="2">
    <source>
        <dbReference type="EMBL" id="ADY01789.1"/>
    </source>
</evidence>
<evidence type="ECO:0000313" key="3">
    <source>
        <dbReference type="Proteomes" id="UP000007485"/>
    </source>
</evidence>
<protein>
    <submittedName>
        <fullName evidence="2">Uncharacterized protein</fullName>
    </submittedName>
</protein>
<feature type="region of interest" description="Disordered" evidence="1">
    <location>
        <begin position="72"/>
        <end position="91"/>
    </location>
</feature>
<sequence>MIRETIVIRKTLWLALRKQLTGDYGNLDFDCEVLLINDPKIHIVACTDGDAVNVTITYNPLDIALDIKKTRERGKREHSPRSKRVVNAPLA</sequence>